<gene>
    <name evidence="2" type="ORF">SETTUDRAFT_163421</name>
</gene>
<sequence length="233" mass="25142">MASPAVESHSTSDPQSPSTAAELSEALKVEVYDREGKTHILGDLVKGQKSVLIFTRHFWCLNCQAYIRCISESIPPSNLPPSTQILMIGCGSYQPIDMYAAKSASAYPIYTDPSLRLHGLFRFKYNLAEGKSGDEQRDYMRNAGSALARILGGIKGALGSIQHVTQVGPKALNGGEVVISADGECEYIYRMQNTVDHTNVSELARLIGVESKPLDTDDKANQACSDSCAPGAK</sequence>
<dbReference type="OrthoDB" id="40334at2759"/>
<protein>
    <recommendedName>
        <fullName evidence="4">Thioredoxin-like protein AAED1</fullName>
    </recommendedName>
</protein>
<keyword evidence="3" id="KW-1185">Reference proteome</keyword>
<dbReference type="RefSeq" id="XP_008027124.1">
    <property type="nucleotide sequence ID" value="XM_008028933.1"/>
</dbReference>
<dbReference type="GeneID" id="19398762"/>
<dbReference type="PANTHER" id="PTHR28630">
    <property type="match status" value="1"/>
</dbReference>
<evidence type="ECO:0000313" key="2">
    <source>
        <dbReference type="EMBL" id="EOA84491.1"/>
    </source>
</evidence>
<evidence type="ECO:0008006" key="4">
    <source>
        <dbReference type="Google" id="ProtNLM"/>
    </source>
</evidence>
<dbReference type="InterPro" id="IPR036249">
    <property type="entry name" value="Thioredoxin-like_sf"/>
</dbReference>
<dbReference type="STRING" id="671987.R0IHN3"/>
<dbReference type="eggNOG" id="KOG4498">
    <property type="taxonomic scope" value="Eukaryota"/>
</dbReference>
<feature type="region of interest" description="Disordered" evidence="1">
    <location>
        <begin position="1"/>
        <end position="20"/>
    </location>
</feature>
<dbReference type="SUPFAM" id="SSF52833">
    <property type="entry name" value="Thioredoxin-like"/>
    <property type="match status" value="1"/>
</dbReference>
<dbReference type="InterPro" id="IPR032801">
    <property type="entry name" value="PXL2A/B/C"/>
</dbReference>
<reference evidence="2 3" key="1">
    <citation type="journal article" date="2012" name="PLoS Pathog.">
        <title>Diverse lifestyles and strategies of plant pathogenesis encoded in the genomes of eighteen Dothideomycetes fungi.</title>
        <authorList>
            <person name="Ohm R.A."/>
            <person name="Feau N."/>
            <person name="Henrissat B."/>
            <person name="Schoch C.L."/>
            <person name="Horwitz B.A."/>
            <person name="Barry K.W."/>
            <person name="Condon B.J."/>
            <person name="Copeland A.C."/>
            <person name="Dhillon B."/>
            <person name="Glaser F."/>
            <person name="Hesse C.N."/>
            <person name="Kosti I."/>
            <person name="LaButti K."/>
            <person name="Lindquist E.A."/>
            <person name="Lucas S."/>
            <person name="Salamov A.A."/>
            <person name="Bradshaw R.E."/>
            <person name="Ciuffetti L."/>
            <person name="Hamelin R.C."/>
            <person name="Kema G.H.J."/>
            <person name="Lawrence C."/>
            <person name="Scott J.A."/>
            <person name="Spatafora J.W."/>
            <person name="Turgeon B.G."/>
            <person name="de Wit P.J.G.M."/>
            <person name="Zhong S."/>
            <person name="Goodwin S.B."/>
            <person name="Grigoriev I.V."/>
        </authorList>
    </citation>
    <scope>NUCLEOTIDE SEQUENCE [LARGE SCALE GENOMIC DNA]</scope>
    <source>
        <strain evidence="3">28A</strain>
    </source>
</reference>
<dbReference type="Gene3D" id="3.40.30.10">
    <property type="entry name" value="Glutaredoxin"/>
    <property type="match status" value="1"/>
</dbReference>
<evidence type="ECO:0000256" key="1">
    <source>
        <dbReference type="SAM" id="MobiDB-lite"/>
    </source>
</evidence>
<name>R0IHN3_EXST2</name>
<dbReference type="EMBL" id="KB908703">
    <property type="protein sequence ID" value="EOA84491.1"/>
    <property type="molecule type" value="Genomic_DNA"/>
</dbReference>
<evidence type="ECO:0000313" key="3">
    <source>
        <dbReference type="Proteomes" id="UP000016935"/>
    </source>
</evidence>
<dbReference type="AlphaFoldDB" id="R0IHN3"/>
<dbReference type="Proteomes" id="UP000016935">
    <property type="component" value="Unassembled WGS sequence"/>
</dbReference>
<feature type="compositionally biased region" description="Polar residues" evidence="1">
    <location>
        <begin position="8"/>
        <end position="20"/>
    </location>
</feature>
<accession>R0IHN3</accession>
<dbReference type="PANTHER" id="PTHR28630:SF3">
    <property type="entry name" value="PEROXIREDOXIN-LIKE 2C"/>
    <property type="match status" value="1"/>
</dbReference>
<dbReference type="HOGENOM" id="CLU_035338_1_1_1"/>
<reference evidence="2 3" key="2">
    <citation type="journal article" date="2013" name="PLoS Genet.">
        <title>Comparative genome structure, secondary metabolite, and effector coding capacity across Cochliobolus pathogens.</title>
        <authorList>
            <person name="Condon B.J."/>
            <person name="Leng Y."/>
            <person name="Wu D."/>
            <person name="Bushley K.E."/>
            <person name="Ohm R.A."/>
            <person name="Otillar R."/>
            <person name="Martin J."/>
            <person name="Schackwitz W."/>
            <person name="Grimwood J."/>
            <person name="MohdZainudin N."/>
            <person name="Xue C."/>
            <person name="Wang R."/>
            <person name="Manning V.A."/>
            <person name="Dhillon B."/>
            <person name="Tu Z.J."/>
            <person name="Steffenson B.J."/>
            <person name="Salamov A."/>
            <person name="Sun H."/>
            <person name="Lowry S."/>
            <person name="LaButti K."/>
            <person name="Han J."/>
            <person name="Copeland A."/>
            <person name="Lindquist E."/>
            <person name="Barry K."/>
            <person name="Schmutz J."/>
            <person name="Baker S.E."/>
            <person name="Ciuffetti L.M."/>
            <person name="Grigoriev I.V."/>
            <person name="Zhong S."/>
            <person name="Turgeon B.G."/>
        </authorList>
    </citation>
    <scope>NUCLEOTIDE SEQUENCE [LARGE SCALE GENOMIC DNA]</scope>
    <source>
        <strain evidence="3">28A</strain>
    </source>
</reference>
<dbReference type="Pfam" id="PF13911">
    <property type="entry name" value="AhpC-TSA_2"/>
    <property type="match status" value="1"/>
</dbReference>
<proteinExistence type="predicted"/>
<feature type="region of interest" description="Disordered" evidence="1">
    <location>
        <begin position="214"/>
        <end position="233"/>
    </location>
</feature>
<organism evidence="2 3">
    <name type="scientific">Exserohilum turcicum (strain 28A)</name>
    <name type="common">Northern leaf blight fungus</name>
    <name type="synonym">Setosphaeria turcica</name>
    <dbReference type="NCBI Taxonomy" id="671987"/>
    <lineage>
        <taxon>Eukaryota</taxon>
        <taxon>Fungi</taxon>
        <taxon>Dikarya</taxon>
        <taxon>Ascomycota</taxon>
        <taxon>Pezizomycotina</taxon>
        <taxon>Dothideomycetes</taxon>
        <taxon>Pleosporomycetidae</taxon>
        <taxon>Pleosporales</taxon>
        <taxon>Pleosporineae</taxon>
        <taxon>Pleosporaceae</taxon>
        <taxon>Exserohilum</taxon>
    </lineage>
</organism>